<feature type="domain" description="HTH lysR-type" evidence="5">
    <location>
        <begin position="6"/>
        <end position="63"/>
    </location>
</feature>
<evidence type="ECO:0000259" key="5">
    <source>
        <dbReference type="PROSITE" id="PS50931"/>
    </source>
</evidence>
<dbReference type="InterPro" id="IPR058163">
    <property type="entry name" value="LysR-type_TF_proteobact-type"/>
</dbReference>
<proteinExistence type="inferred from homology"/>
<dbReference type="Proteomes" id="UP000193083">
    <property type="component" value="Unassembled WGS sequence"/>
</dbReference>
<dbReference type="CDD" id="cd08432">
    <property type="entry name" value="PBP2_GcdR_TrpI_HvrB_AmpR_like"/>
    <property type="match status" value="1"/>
</dbReference>
<evidence type="ECO:0000313" key="7">
    <source>
        <dbReference type="Proteomes" id="UP000193083"/>
    </source>
</evidence>
<reference evidence="6 7" key="1">
    <citation type="submission" date="2017-04" db="EMBL/GenBank/DDBJ databases">
        <authorList>
            <person name="Afonso C.L."/>
            <person name="Miller P.J."/>
            <person name="Scott M.A."/>
            <person name="Spackman E."/>
            <person name="Goraichik I."/>
            <person name="Dimitrov K.M."/>
            <person name="Suarez D.L."/>
            <person name="Swayne D.E."/>
        </authorList>
    </citation>
    <scope>NUCLEOTIDE SEQUENCE [LARGE SCALE GENOMIC DNA]</scope>
    <source>
        <strain evidence="6 7">B5P</strain>
    </source>
</reference>
<sequence>MSSRLPPLSALRAFEAAARHLSFTRAAEELAMTQAAVSYQIKVLEERVGSALFVRRPRQVLLTETGQALAIASTDAFRKIAEAYETARTGQGTLSISTIPTFAANWLALHLGSFQMDNPRIAVRIETSDLLADLARDNIDVAIRSSSIGQWAGLDSHFLFHETFTPMLSPSLAASIGGVREPADLLKLPIVDAGDPWWTTWFGLAGVDAASALATRPRSQFGSQSYEGRAVVAGLGVGILTPAMFAQELAAGSLIQPFDILGHDNHSYWLVHQTARRNVPKIRAFREWLLAELARSAP</sequence>
<dbReference type="GO" id="GO:0003700">
    <property type="term" value="F:DNA-binding transcription factor activity"/>
    <property type="evidence" value="ECO:0007669"/>
    <property type="project" value="InterPro"/>
</dbReference>
<dbReference type="SUPFAM" id="SSF46785">
    <property type="entry name" value="Winged helix' DNA-binding domain"/>
    <property type="match status" value="1"/>
</dbReference>
<keyword evidence="4" id="KW-0804">Transcription</keyword>
<dbReference type="PRINTS" id="PR00039">
    <property type="entry name" value="HTHLYSR"/>
</dbReference>
<dbReference type="PANTHER" id="PTHR30537:SF74">
    <property type="entry name" value="HTH-TYPE TRANSCRIPTIONAL REGULATOR TRPI"/>
    <property type="match status" value="1"/>
</dbReference>
<evidence type="ECO:0000256" key="4">
    <source>
        <dbReference type="ARBA" id="ARBA00023163"/>
    </source>
</evidence>
<keyword evidence="2" id="KW-0805">Transcription regulation</keyword>
<keyword evidence="3" id="KW-0238">DNA-binding</keyword>
<accession>A0A1X7NM68</accession>
<dbReference type="OrthoDB" id="9807765at2"/>
<dbReference type="Gene3D" id="3.40.190.10">
    <property type="entry name" value="Periplasmic binding protein-like II"/>
    <property type="match status" value="2"/>
</dbReference>
<evidence type="ECO:0000313" key="6">
    <source>
        <dbReference type="EMBL" id="SMH39026.1"/>
    </source>
</evidence>
<dbReference type="GO" id="GO:0043565">
    <property type="term" value="F:sequence-specific DNA binding"/>
    <property type="evidence" value="ECO:0007669"/>
    <property type="project" value="TreeGrafter"/>
</dbReference>
<dbReference type="PROSITE" id="PS50931">
    <property type="entry name" value="HTH_LYSR"/>
    <property type="match status" value="1"/>
</dbReference>
<evidence type="ECO:0000256" key="3">
    <source>
        <dbReference type="ARBA" id="ARBA00023125"/>
    </source>
</evidence>
<dbReference type="PANTHER" id="PTHR30537">
    <property type="entry name" value="HTH-TYPE TRANSCRIPTIONAL REGULATOR"/>
    <property type="match status" value="1"/>
</dbReference>
<dbReference type="InterPro" id="IPR000847">
    <property type="entry name" value="LysR_HTH_N"/>
</dbReference>
<dbReference type="Pfam" id="PF00126">
    <property type="entry name" value="HTH_1"/>
    <property type="match status" value="1"/>
</dbReference>
<dbReference type="InterPro" id="IPR036390">
    <property type="entry name" value="WH_DNA-bd_sf"/>
</dbReference>
<dbReference type="AlphaFoldDB" id="A0A1X7NM68"/>
<dbReference type="SUPFAM" id="SSF53850">
    <property type="entry name" value="Periplasmic binding protein-like II"/>
    <property type="match status" value="1"/>
</dbReference>
<dbReference type="GO" id="GO:0006351">
    <property type="term" value="P:DNA-templated transcription"/>
    <property type="evidence" value="ECO:0007669"/>
    <property type="project" value="TreeGrafter"/>
</dbReference>
<dbReference type="Gene3D" id="1.10.10.10">
    <property type="entry name" value="Winged helix-like DNA-binding domain superfamily/Winged helix DNA-binding domain"/>
    <property type="match status" value="1"/>
</dbReference>
<name>A0A1X7NM68_9HYPH</name>
<evidence type="ECO:0000256" key="2">
    <source>
        <dbReference type="ARBA" id="ARBA00023015"/>
    </source>
</evidence>
<gene>
    <name evidence="6" type="ORF">SAMN02982922_2117</name>
</gene>
<keyword evidence="7" id="KW-1185">Reference proteome</keyword>
<dbReference type="RefSeq" id="WP_085464130.1">
    <property type="nucleotide sequence ID" value="NZ_FXBL01000004.1"/>
</dbReference>
<dbReference type="InterPro" id="IPR036388">
    <property type="entry name" value="WH-like_DNA-bd_sf"/>
</dbReference>
<dbReference type="InterPro" id="IPR005119">
    <property type="entry name" value="LysR_subst-bd"/>
</dbReference>
<comment type="similarity">
    <text evidence="1">Belongs to the LysR transcriptional regulatory family.</text>
</comment>
<dbReference type="FunFam" id="1.10.10.10:FF:000038">
    <property type="entry name" value="Glycine cleavage system transcriptional activator"/>
    <property type="match status" value="1"/>
</dbReference>
<dbReference type="Pfam" id="PF03466">
    <property type="entry name" value="LysR_substrate"/>
    <property type="match status" value="1"/>
</dbReference>
<organism evidence="6 7">
    <name type="scientific">Mesorhizobium australicum</name>
    <dbReference type="NCBI Taxonomy" id="536018"/>
    <lineage>
        <taxon>Bacteria</taxon>
        <taxon>Pseudomonadati</taxon>
        <taxon>Pseudomonadota</taxon>
        <taxon>Alphaproteobacteria</taxon>
        <taxon>Hyphomicrobiales</taxon>
        <taxon>Phyllobacteriaceae</taxon>
        <taxon>Mesorhizobium</taxon>
    </lineage>
</organism>
<dbReference type="EMBL" id="FXBL01000004">
    <property type="protein sequence ID" value="SMH39026.1"/>
    <property type="molecule type" value="Genomic_DNA"/>
</dbReference>
<evidence type="ECO:0000256" key="1">
    <source>
        <dbReference type="ARBA" id="ARBA00009437"/>
    </source>
</evidence>
<protein>
    <submittedName>
        <fullName evidence="6">LysR family transcriptional regulator, glycine cleavage system transcriptional activator</fullName>
    </submittedName>
</protein>